<dbReference type="Gene3D" id="2.60.120.10">
    <property type="entry name" value="Jelly Rolls"/>
    <property type="match status" value="1"/>
</dbReference>
<dbReference type="Proteomes" id="UP000199548">
    <property type="component" value="Unassembled WGS sequence"/>
</dbReference>
<name>A0A1I3KTJ8_9BURK</name>
<dbReference type="CDD" id="cd06989">
    <property type="entry name" value="cupin_DRT102"/>
    <property type="match status" value="1"/>
</dbReference>
<dbReference type="STRING" id="420953.SAMN05192543_104118"/>
<sequence>MAGDSVSRRQMLAMLGGIAPLLLTGGAEASPIDTSETMYTLPPDIKFIPQVDAPPKSIESAYLYSNPVKEGIYYTLIRWYPGYMSAPHSYASDRLCVVLSGTWWINSGQDFDPGHTVPVPAGTFVRRIARTWHYDGVRRGEPEPVVIAICGIGPVDIRLAETDKPLVRAV</sequence>
<reference evidence="2 3" key="1">
    <citation type="submission" date="2016-10" db="EMBL/GenBank/DDBJ databases">
        <authorList>
            <person name="de Groot N.N."/>
        </authorList>
    </citation>
    <scope>NUCLEOTIDE SEQUENCE [LARGE SCALE GENOMIC DNA]</scope>
    <source>
        <strain evidence="2 3">LMG 23650</strain>
    </source>
</reference>
<accession>A0A1I3KTJ8</accession>
<feature type="signal peptide" evidence="1">
    <location>
        <begin position="1"/>
        <end position="29"/>
    </location>
</feature>
<dbReference type="InterPro" id="IPR014710">
    <property type="entry name" value="RmlC-like_jellyroll"/>
</dbReference>
<keyword evidence="3" id="KW-1185">Reference proteome</keyword>
<dbReference type="InterPro" id="IPR011051">
    <property type="entry name" value="RmlC_Cupin_sf"/>
</dbReference>
<organism evidence="2 3">
    <name type="scientific">Paraburkholderia megapolitana</name>
    <dbReference type="NCBI Taxonomy" id="420953"/>
    <lineage>
        <taxon>Bacteria</taxon>
        <taxon>Pseudomonadati</taxon>
        <taxon>Pseudomonadota</taxon>
        <taxon>Betaproteobacteria</taxon>
        <taxon>Burkholderiales</taxon>
        <taxon>Burkholderiaceae</taxon>
        <taxon>Paraburkholderia</taxon>
    </lineage>
</organism>
<gene>
    <name evidence="2" type="ORF">SAMN05192543_104118</name>
</gene>
<evidence type="ECO:0000313" key="2">
    <source>
        <dbReference type="EMBL" id="SFI75767.1"/>
    </source>
</evidence>
<dbReference type="SUPFAM" id="SSF51182">
    <property type="entry name" value="RmlC-like cupins"/>
    <property type="match status" value="1"/>
</dbReference>
<feature type="chain" id="PRO_5011744745" description="Tat (Twin-arginine translocation) pathway signal sequence" evidence="1">
    <location>
        <begin position="30"/>
        <end position="170"/>
    </location>
</feature>
<dbReference type="InterPro" id="IPR006311">
    <property type="entry name" value="TAT_signal"/>
</dbReference>
<evidence type="ECO:0000313" key="3">
    <source>
        <dbReference type="Proteomes" id="UP000199548"/>
    </source>
</evidence>
<proteinExistence type="predicted"/>
<dbReference type="EMBL" id="FOQU01000004">
    <property type="protein sequence ID" value="SFI75767.1"/>
    <property type="molecule type" value="Genomic_DNA"/>
</dbReference>
<dbReference type="RefSeq" id="WP_211367883.1">
    <property type="nucleotide sequence ID" value="NZ_CP041743.1"/>
</dbReference>
<dbReference type="AlphaFoldDB" id="A0A1I3KTJ8"/>
<dbReference type="PROSITE" id="PS51318">
    <property type="entry name" value="TAT"/>
    <property type="match status" value="1"/>
</dbReference>
<protein>
    <recommendedName>
        <fullName evidence="4">Tat (Twin-arginine translocation) pathway signal sequence</fullName>
    </recommendedName>
</protein>
<keyword evidence="1" id="KW-0732">Signal</keyword>
<evidence type="ECO:0000256" key="1">
    <source>
        <dbReference type="SAM" id="SignalP"/>
    </source>
</evidence>
<evidence type="ECO:0008006" key="4">
    <source>
        <dbReference type="Google" id="ProtNLM"/>
    </source>
</evidence>